<proteinExistence type="predicted"/>
<name>A0ABR1X969_9PEZI</name>
<dbReference type="EMBL" id="JAQQWN010000003">
    <property type="protein sequence ID" value="KAK8091993.1"/>
    <property type="molecule type" value="Genomic_DNA"/>
</dbReference>
<keyword evidence="2" id="KW-1185">Reference proteome</keyword>
<accession>A0ABR1X969</accession>
<organism evidence="1 2">
    <name type="scientific">Apiospora hydei</name>
    <dbReference type="NCBI Taxonomy" id="1337664"/>
    <lineage>
        <taxon>Eukaryota</taxon>
        <taxon>Fungi</taxon>
        <taxon>Dikarya</taxon>
        <taxon>Ascomycota</taxon>
        <taxon>Pezizomycotina</taxon>
        <taxon>Sordariomycetes</taxon>
        <taxon>Xylariomycetidae</taxon>
        <taxon>Amphisphaeriales</taxon>
        <taxon>Apiosporaceae</taxon>
        <taxon>Apiospora</taxon>
    </lineage>
</organism>
<evidence type="ECO:0000313" key="1">
    <source>
        <dbReference type="EMBL" id="KAK8091993.1"/>
    </source>
</evidence>
<reference evidence="1 2" key="1">
    <citation type="submission" date="2023-01" db="EMBL/GenBank/DDBJ databases">
        <title>Analysis of 21 Apiospora genomes using comparative genomics revels a genus with tremendous synthesis potential of carbohydrate active enzymes and secondary metabolites.</title>
        <authorList>
            <person name="Sorensen T."/>
        </authorList>
    </citation>
    <scope>NUCLEOTIDE SEQUENCE [LARGE SCALE GENOMIC DNA]</scope>
    <source>
        <strain evidence="1 2">CBS 114990</strain>
    </source>
</reference>
<protein>
    <submittedName>
        <fullName evidence="1">Uncharacterized protein</fullName>
    </submittedName>
</protein>
<dbReference type="GeneID" id="92039729"/>
<comment type="caution">
    <text evidence="1">The sequence shown here is derived from an EMBL/GenBank/DDBJ whole genome shotgun (WGS) entry which is preliminary data.</text>
</comment>
<dbReference type="Proteomes" id="UP001433268">
    <property type="component" value="Unassembled WGS sequence"/>
</dbReference>
<sequence>MTPNNIETEVVRRAAVLSWLDQRLRQQLIGLMMPRDICYRSILEGTLRQKFEIATKLSSRDYPPEVQKEETSQAIRVLALRFGCAGELGSHAGINFRG</sequence>
<evidence type="ECO:0000313" key="2">
    <source>
        <dbReference type="Proteomes" id="UP001433268"/>
    </source>
</evidence>
<gene>
    <name evidence="1" type="ORF">PG997_002354</name>
</gene>
<dbReference type="RefSeq" id="XP_066673965.1">
    <property type="nucleotide sequence ID" value="XM_066806669.1"/>
</dbReference>